<accession>A0A1G7JAX0</accession>
<proteinExistence type="predicted"/>
<gene>
    <name evidence="2" type="ORF">SAMN05444167_1753</name>
</gene>
<organism evidence="2 3">
    <name type="scientific">Terriglobus roseus</name>
    <dbReference type="NCBI Taxonomy" id="392734"/>
    <lineage>
        <taxon>Bacteria</taxon>
        <taxon>Pseudomonadati</taxon>
        <taxon>Acidobacteriota</taxon>
        <taxon>Terriglobia</taxon>
        <taxon>Terriglobales</taxon>
        <taxon>Acidobacteriaceae</taxon>
        <taxon>Terriglobus</taxon>
    </lineage>
</organism>
<reference evidence="3" key="1">
    <citation type="submission" date="2016-10" db="EMBL/GenBank/DDBJ databases">
        <authorList>
            <person name="Varghese N."/>
            <person name="Submissions S."/>
        </authorList>
    </citation>
    <scope>NUCLEOTIDE SEQUENCE [LARGE SCALE GENOMIC DNA]</scope>
    <source>
        <strain evidence="3">GAS232</strain>
    </source>
</reference>
<evidence type="ECO:0000256" key="1">
    <source>
        <dbReference type="SAM" id="SignalP"/>
    </source>
</evidence>
<feature type="signal peptide" evidence="1">
    <location>
        <begin position="1"/>
        <end position="30"/>
    </location>
</feature>
<dbReference type="RefSeq" id="WP_156785063.1">
    <property type="nucleotide sequence ID" value="NZ_LT629690.1"/>
</dbReference>
<dbReference type="EMBL" id="LT629690">
    <property type="protein sequence ID" value="SDF22102.1"/>
    <property type="molecule type" value="Genomic_DNA"/>
</dbReference>
<sequence length="807" mass="87309">MRQKRNSSKTIHYFLLLLAFMFCICMSAIADDQRFDLRGPTIFLSVARNGVTLPIAEVPNLLPNDHLKVRADLPATQSNRLLLVVAFLRSTTNEPPDEWFTRIETWTPQGQRTKDITVPVGAQRAVIFLAPAHSGDFDTLRSVVKKNPGVFSHAADSLFKVSLQQQRIERYLAGMQAVAQEEDKVIAARSAKLASALVLKPDADCFKQPVDDQVDCLTQTSAPMLLDTGNEQTISAAISTGASSDFINEASQNDGGVYSAYVGTVIDLVHLLGLLHTAQYRYIPAITLPQGTSLNTRLNTAPSFGNPMSVIVVALPPIQASRLPDLHLATPRQAFCLRDPEMVLPLRGSTSFYSTEFAHDLYLDFGSKMLPITPDVLAGGLIRDPSRQVGGVSPVTDSADEPFLRARLRGRWGFDEFDGPELLFQRSEGIGWKIMNGPFLAGQTSPQQLRANATACLHNVFLHQPDGTASEIPFTMTDDGSINLSMSTHDRDAGKYVLQLSQYGSVAPIALPFTERANEGGDVELASLSPDGKNVLMTGKKLDQIAVISTAGGRLTAASPATQSDAIFTLPLKRKVSVGDDLLVTYLDGRSQNIALVAEDATTTLHVLALQPSVENPPTELAIELLTAGAIPLHSTLHFMVGSDGVIAPTDRIEIATVNGEADAVLSFLPPDASLVLEDAHTIVGSIDLDRKLGESAFGALHIRMVRANGEKGAWVEFGTLVRRPHLSSVHCDAKNCVLHGREIFLMQEISTTQDLQGAVQIPRTAVTDDFSFTVEKARAKTLYCSLRDNPSIKAAIPITAAVTVKP</sequence>
<name>A0A1G7JAX0_9BACT</name>
<keyword evidence="1" id="KW-0732">Signal</keyword>
<dbReference type="OrthoDB" id="9816694at2"/>
<protein>
    <submittedName>
        <fullName evidence="2">Uncharacterized protein</fullName>
    </submittedName>
</protein>
<evidence type="ECO:0000313" key="3">
    <source>
        <dbReference type="Proteomes" id="UP000182427"/>
    </source>
</evidence>
<dbReference type="AlphaFoldDB" id="A0A1G7JAX0"/>
<evidence type="ECO:0000313" key="2">
    <source>
        <dbReference type="EMBL" id="SDF22102.1"/>
    </source>
</evidence>
<feature type="chain" id="PRO_5009241528" evidence="1">
    <location>
        <begin position="31"/>
        <end position="807"/>
    </location>
</feature>
<keyword evidence="3" id="KW-1185">Reference proteome</keyword>
<dbReference type="Proteomes" id="UP000182427">
    <property type="component" value="Chromosome I"/>
</dbReference>